<dbReference type="Pfam" id="PF01535">
    <property type="entry name" value="PPR"/>
    <property type="match status" value="2"/>
</dbReference>
<gene>
    <name evidence="2" type="ORF">NLI96_g6984</name>
</gene>
<dbReference type="EMBL" id="JANAWD010000273">
    <property type="protein sequence ID" value="KAJ3482435.1"/>
    <property type="molecule type" value="Genomic_DNA"/>
</dbReference>
<keyword evidence="3" id="KW-1185">Reference proteome</keyword>
<dbReference type="PROSITE" id="PS51375">
    <property type="entry name" value="PPR"/>
    <property type="match status" value="2"/>
</dbReference>
<dbReference type="InterPro" id="IPR002885">
    <property type="entry name" value="PPR_rpt"/>
</dbReference>
<organism evidence="2 3">
    <name type="scientific">Meripilus lineatus</name>
    <dbReference type="NCBI Taxonomy" id="2056292"/>
    <lineage>
        <taxon>Eukaryota</taxon>
        <taxon>Fungi</taxon>
        <taxon>Dikarya</taxon>
        <taxon>Basidiomycota</taxon>
        <taxon>Agaricomycotina</taxon>
        <taxon>Agaricomycetes</taxon>
        <taxon>Polyporales</taxon>
        <taxon>Meripilaceae</taxon>
        <taxon>Meripilus</taxon>
    </lineage>
</organism>
<evidence type="ECO:0000313" key="3">
    <source>
        <dbReference type="Proteomes" id="UP001212997"/>
    </source>
</evidence>
<dbReference type="InterPro" id="IPR011990">
    <property type="entry name" value="TPR-like_helical_dom_sf"/>
</dbReference>
<evidence type="ECO:0008006" key="4">
    <source>
        <dbReference type="Google" id="ProtNLM"/>
    </source>
</evidence>
<dbReference type="PANTHER" id="PTHR47934:SF6">
    <property type="entry name" value="MITOCHONDRIAL GROUP I INTRON SPLICING FACTOR CCM1-RELATED"/>
    <property type="match status" value="1"/>
</dbReference>
<dbReference type="GO" id="GO:0005739">
    <property type="term" value="C:mitochondrion"/>
    <property type="evidence" value="ECO:0007669"/>
    <property type="project" value="TreeGrafter"/>
</dbReference>
<dbReference type="PANTHER" id="PTHR47934">
    <property type="entry name" value="PENTATRICOPEPTIDE REPEAT-CONTAINING PROTEIN PET309, MITOCHONDRIAL"/>
    <property type="match status" value="1"/>
</dbReference>
<dbReference type="InterPro" id="IPR051114">
    <property type="entry name" value="Mito_RNA_Proc_CCM1"/>
</dbReference>
<dbReference type="GO" id="GO:0006396">
    <property type="term" value="P:RNA processing"/>
    <property type="evidence" value="ECO:0007669"/>
    <property type="project" value="TreeGrafter"/>
</dbReference>
<protein>
    <recommendedName>
        <fullName evidence="4">Pentatricopeptide repeat-containing protein</fullName>
    </recommendedName>
</protein>
<feature type="repeat" description="PPR" evidence="1">
    <location>
        <begin position="523"/>
        <end position="557"/>
    </location>
</feature>
<sequence>MLISNPSVVQLRDAQKKLVHSALNTLAISGKPPDLRLIDEVLLTMESRWTFPVSLEAHDVIISGLLETAEDNTVVRWLLNMPDKPGAHRPTAEQWNPFLLRCQTERNIRTLKSSFSRMRSSGCKPTETTYMILIRGLFHSQVPLPTIIAVRQLIADMKEDKIDFTDAMRDIMVAAYLAARSPDRAIQVETLHSERLNDSNPVDLENATRAKKLAYAASQPRTGHTKAKALLRKFRGDGFVPSTATLALVLKEAKSEKDLISWEDILDVKANGYCFARVIRNAEQEGDRYACLRLLRLAREERKLPWTVEMVHPTLRALCSARSGTILDTGIKESLDILREYVQQRDEHSPEPSADLPLYNTVIRTLASSTSEKYFSQAVSLIEEMRARGVAMDSLTSCSMITVLIKMSSTVTEAFDAYNIAYQDNQGKLLLDRNGFVMVLNAFCKRTIPTGEVDVAIQLYFRIVKDMRMAGFPVPIEVYTIILRSINERILSVKKDPEATDALAKAIRRIHDMINVDGSLVPDAILWNELMNSYQRAGCYGEAMDVWQAMYLSGKFDPASVSIVLDLCGFSQDDAAALRVFQQLLDVGFKLNQRNWNNWIECLCRLGKLDEALKVFCLESDDSGLGAGPSVDSFKVLFQFAARTNEQGLVRSRVKRYLPKLWEKLPESLRGMS</sequence>
<feature type="repeat" description="PPR" evidence="1">
    <location>
        <begin position="592"/>
        <end position="627"/>
    </location>
</feature>
<dbReference type="Proteomes" id="UP001212997">
    <property type="component" value="Unassembled WGS sequence"/>
</dbReference>
<evidence type="ECO:0000256" key="1">
    <source>
        <dbReference type="PROSITE-ProRule" id="PRU00708"/>
    </source>
</evidence>
<dbReference type="Gene3D" id="1.25.40.10">
    <property type="entry name" value="Tetratricopeptide repeat domain"/>
    <property type="match status" value="3"/>
</dbReference>
<dbReference type="GO" id="GO:0007005">
    <property type="term" value="P:mitochondrion organization"/>
    <property type="evidence" value="ECO:0007669"/>
    <property type="project" value="TreeGrafter"/>
</dbReference>
<dbReference type="AlphaFoldDB" id="A0AAD5YHM1"/>
<reference evidence="2" key="1">
    <citation type="submission" date="2022-07" db="EMBL/GenBank/DDBJ databases">
        <title>Genome Sequence of Physisporinus lineatus.</title>
        <authorList>
            <person name="Buettner E."/>
        </authorList>
    </citation>
    <scope>NUCLEOTIDE SEQUENCE</scope>
    <source>
        <strain evidence="2">VT162</strain>
    </source>
</reference>
<accession>A0AAD5YHM1</accession>
<evidence type="ECO:0000313" key="2">
    <source>
        <dbReference type="EMBL" id="KAJ3482435.1"/>
    </source>
</evidence>
<comment type="caution">
    <text evidence="2">The sequence shown here is derived from an EMBL/GenBank/DDBJ whole genome shotgun (WGS) entry which is preliminary data.</text>
</comment>
<dbReference type="NCBIfam" id="TIGR00756">
    <property type="entry name" value="PPR"/>
    <property type="match status" value="2"/>
</dbReference>
<proteinExistence type="predicted"/>
<name>A0AAD5YHM1_9APHY</name>
<dbReference type="GO" id="GO:0003729">
    <property type="term" value="F:mRNA binding"/>
    <property type="evidence" value="ECO:0007669"/>
    <property type="project" value="TreeGrafter"/>
</dbReference>